<evidence type="ECO:0000256" key="1">
    <source>
        <dbReference type="SAM" id="SignalP"/>
    </source>
</evidence>
<keyword evidence="1" id="KW-0732">Signal</keyword>
<dbReference type="Pfam" id="PF17263">
    <property type="entry name" value="DUF5329"/>
    <property type="match status" value="1"/>
</dbReference>
<dbReference type="RefSeq" id="WP_072428844.1">
    <property type="nucleotide sequence ID" value="NZ_FPKR01000008.1"/>
</dbReference>
<feature type="signal peptide" evidence="1">
    <location>
        <begin position="1"/>
        <end position="18"/>
    </location>
</feature>
<dbReference type="Proteomes" id="UP000186513">
    <property type="component" value="Unassembled WGS sequence"/>
</dbReference>
<keyword evidence="3" id="KW-1185">Reference proteome</keyword>
<evidence type="ECO:0000313" key="3">
    <source>
        <dbReference type="Proteomes" id="UP000186513"/>
    </source>
</evidence>
<dbReference type="EMBL" id="FPKR01000008">
    <property type="protein sequence ID" value="SFZ77332.1"/>
    <property type="molecule type" value="Genomic_DNA"/>
</dbReference>
<sequence length="115" mass="12629">MARSLLLCLLLAALPAMALDAKAQREIDQLLDFVARSGCQFVRNGSVHASSEASEHLRMKLAKAGNRIRSAEDFIEQLASQSYLSGKPYAARCPGKAEQPSKSWLSNELRRLRAA</sequence>
<protein>
    <recommendedName>
        <fullName evidence="4">DUF5329 domain-containing protein</fullName>
    </recommendedName>
</protein>
<dbReference type="STRING" id="1121279.SAMN02745887_02342"/>
<reference evidence="2 3" key="1">
    <citation type="submission" date="2016-11" db="EMBL/GenBank/DDBJ databases">
        <authorList>
            <person name="Jaros S."/>
            <person name="Januszkiewicz K."/>
            <person name="Wedrychowicz H."/>
        </authorList>
    </citation>
    <scope>NUCLEOTIDE SEQUENCE [LARGE SCALE GENOMIC DNA]</scope>
    <source>
        <strain evidence="2 3">DSM 18899</strain>
    </source>
</reference>
<proteinExistence type="predicted"/>
<dbReference type="InterPro" id="IPR035242">
    <property type="entry name" value="DUF5329"/>
</dbReference>
<dbReference type="AlphaFoldDB" id="A0A1K2HKI0"/>
<accession>A0A1K2HKI0</accession>
<evidence type="ECO:0000313" key="2">
    <source>
        <dbReference type="EMBL" id="SFZ77332.1"/>
    </source>
</evidence>
<organism evidence="2 3">
    <name type="scientific">Chitinimonas taiwanensis DSM 18899</name>
    <dbReference type="NCBI Taxonomy" id="1121279"/>
    <lineage>
        <taxon>Bacteria</taxon>
        <taxon>Pseudomonadati</taxon>
        <taxon>Pseudomonadota</taxon>
        <taxon>Betaproteobacteria</taxon>
        <taxon>Neisseriales</taxon>
        <taxon>Chitinibacteraceae</taxon>
        <taxon>Chitinimonas</taxon>
    </lineage>
</organism>
<feature type="chain" id="PRO_5012679108" description="DUF5329 domain-containing protein" evidence="1">
    <location>
        <begin position="19"/>
        <end position="115"/>
    </location>
</feature>
<evidence type="ECO:0008006" key="4">
    <source>
        <dbReference type="Google" id="ProtNLM"/>
    </source>
</evidence>
<gene>
    <name evidence="2" type="ORF">SAMN02745887_02342</name>
</gene>
<dbReference type="OrthoDB" id="344871at2"/>
<name>A0A1K2HKI0_9NEIS</name>